<evidence type="ECO:0000313" key="2">
    <source>
        <dbReference type="EMBL" id="KAL3512886.1"/>
    </source>
</evidence>
<name>A0ABD2Z041_9GENT</name>
<dbReference type="EMBL" id="JBJUIK010000011">
    <property type="protein sequence ID" value="KAL3512886.1"/>
    <property type="molecule type" value="Genomic_DNA"/>
</dbReference>
<dbReference type="Pfam" id="PF24626">
    <property type="entry name" value="SH3_Tf2-1"/>
    <property type="match status" value="1"/>
</dbReference>
<dbReference type="PANTHER" id="PTHR46148:SF52">
    <property type="entry name" value="OS04G0603800 PROTEIN"/>
    <property type="match status" value="1"/>
</dbReference>
<evidence type="ECO:0000259" key="1">
    <source>
        <dbReference type="Pfam" id="PF24626"/>
    </source>
</evidence>
<dbReference type="PANTHER" id="PTHR46148">
    <property type="entry name" value="CHROMO DOMAIN-CONTAINING PROTEIN"/>
    <property type="match status" value="1"/>
</dbReference>
<comment type="caution">
    <text evidence="2">The sequence shown here is derived from an EMBL/GenBank/DDBJ whole genome shotgun (WGS) entry which is preliminary data.</text>
</comment>
<proteinExistence type="predicted"/>
<keyword evidence="3" id="KW-1185">Reference proteome</keyword>
<organism evidence="2 3">
    <name type="scientific">Cinchona calisaya</name>
    <dbReference type="NCBI Taxonomy" id="153742"/>
    <lineage>
        <taxon>Eukaryota</taxon>
        <taxon>Viridiplantae</taxon>
        <taxon>Streptophyta</taxon>
        <taxon>Embryophyta</taxon>
        <taxon>Tracheophyta</taxon>
        <taxon>Spermatophyta</taxon>
        <taxon>Magnoliopsida</taxon>
        <taxon>eudicotyledons</taxon>
        <taxon>Gunneridae</taxon>
        <taxon>Pentapetalae</taxon>
        <taxon>asterids</taxon>
        <taxon>lamiids</taxon>
        <taxon>Gentianales</taxon>
        <taxon>Rubiaceae</taxon>
        <taxon>Cinchonoideae</taxon>
        <taxon>Cinchoneae</taxon>
        <taxon>Cinchona</taxon>
    </lineage>
</organism>
<gene>
    <name evidence="2" type="ORF">ACH5RR_025603</name>
</gene>
<dbReference type="Proteomes" id="UP001630127">
    <property type="component" value="Unassembled WGS sequence"/>
</dbReference>
<accession>A0ABD2Z041</accession>
<reference evidence="2 3" key="1">
    <citation type="submission" date="2024-11" db="EMBL/GenBank/DDBJ databases">
        <title>A near-complete genome assembly of Cinchona calisaya.</title>
        <authorList>
            <person name="Lian D.C."/>
            <person name="Zhao X.W."/>
            <person name="Wei L."/>
        </authorList>
    </citation>
    <scope>NUCLEOTIDE SEQUENCE [LARGE SCALE GENOMIC DNA]</scope>
    <source>
        <tissue evidence="2">Nenye</tissue>
    </source>
</reference>
<evidence type="ECO:0000313" key="3">
    <source>
        <dbReference type="Proteomes" id="UP001630127"/>
    </source>
</evidence>
<feature type="domain" description="Tf2-1-like SH3-like" evidence="1">
    <location>
        <begin position="44"/>
        <end position="108"/>
    </location>
</feature>
<dbReference type="InterPro" id="IPR056924">
    <property type="entry name" value="SH3_Tf2-1"/>
</dbReference>
<protein>
    <recommendedName>
        <fullName evidence="1">Tf2-1-like SH3-like domain-containing protein</fullName>
    </recommendedName>
</protein>
<sequence>MAMESDFVERELIEEVRDSLTLAQYRMKKYADMGRKDVEFQVHNLVMLKLTPQIWKKVSSKIVHRGLIPKYDGPFEVIKYVGKVAYHLKLPNRLKVHPTFHVSFLKKLNQDEFDEERRQAKRALLLYGSNLKRRFLRCWTIEPWGRVRRTGEPTI</sequence>
<dbReference type="AlphaFoldDB" id="A0ABD2Z041"/>